<dbReference type="InterPro" id="IPR008200">
    <property type="entry name" value="NMU_C"/>
</dbReference>
<sequence>MMKTSQCQTRVSQSGSVSYVSVLSTSAMNTLSSTSLTLLVLLISAIPVCKSVPIQQQRANIYQDQLLNQLEDVCSSYFSADLPFRTPDVLGELCVLILVQKSKDMKVRDNPSKRFLFHYAKQQGAGPTEGASPVMHPLLQLVPQLNTRRERGEEFVVRDDLQGPEGIQSRGYFLYRPRNGRRSLEFD</sequence>
<dbReference type="OMA" id="LWSEQEL"/>
<organism evidence="2 3">
    <name type="scientific">Salmo salar</name>
    <name type="common">Atlantic salmon</name>
    <dbReference type="NCBI Taxonomy" id="8030"/>
    <lineage>
        <taxon>Eukaryota</taxon>
        <taxon>Metazoa</taxon>
        <taxon>Chordata</taxon>
        <taxon>Craniata</taxon>
        <taxon>Vertebrata</taxon>
        <taxon>Euteleostomi</taxon>
        <taxon>Actinopterygii</taxon>
        <taxon>Neopterygii</taxon>
        <taxon>Teleostei</taxon>
        <taxon>Protacanthopterygii</taxon>
        <taxon>Salmoniformes</taxon>
        <taxon>Salmonidae</taxon>
        <taxon>Salmoninae</taxon>
        <taxon>Salmo</taxon>
    </lineage>
</organism>
<dbReference type="AlphaFoldDB" id="A0A1S3KJH6"/>
<accession>A0A1S3KJH6</accession>
<dbReference type="GO" id="GO:0042922">
    <property type="term" value="F:neuromedin U receptor binding"/>
    <property type="evidence" value="ECO:0007669"/>
    <property type="project" value="InterPro"/>
</dbReference>
<dbReference type="Proteomes" id="UP001652741">
    <property type="component" value="Chromosome ssa10"/>
</dbReference>
<dbReference type="GeneID" id="106560273"/>
<dbReference type="GO" id="GO:0006940">
    <property type="term" value="P:regulation of smooth muscle contraction"/>
    <property type="evidence" value="ECO:0007669"/>
    <property type="project" value="InterPro"/>
</dbReference>
<dbReference type="SMART" id="SM00084">
    <property type="entry name" value="NMU"/>
    <property type="match status" value="1"/>
</dbReference>
<dbReference type="KEGG" id="sasa:106560273"/>
<dbReference type="OrthoDB" id="9879773at2759"/>
<keyword evidence="2" id="KW-1185">Reference proteome</keyword>
<dbReference type="RefSeq" id="XP_013978474.1">
    <property type="nucleotide sequence ID" value="XM_014122999.2"/>
</dbReference>
<proteinExistence type="predicted"/>
<dbReference type="PANTHER" id="PTHR15390">
    <property type="entry name" value="NEUROMEDIN-U"/>
    <property type="match status" value="1"/>
</dbReference>
<feature type="domain" description="Neuromedin U C-terminal" evidence="1">
    <location>
        <begin position="155"/>
        <end position="179"/>
    </location>
</feature>
<dbReference type="PANTHER" id="PTHR15390:SF0">
    <property type="entry name" value="NEUROMEDIN-U"/>
    <property type="match status" value="1"/>
</dbReference>
<evidence type="ECO:0000259" key="1">
    <source>
        <dbReference type="SMART" id="SM00084"/>
    </source>
</evidence>
<protein>
    <submittedName>
        <fullName evidence="3">Neuromedin-U isoform X1</fullName>
    </submittedName>
</protein>
<evidence type="ECO:0000313" key="2">
    <source>
        <dbReference type="Proteomes" id="UP001652741"/>
    </source>
</evidence>
<dbReference type="Pfam" id="PF02070">
    <property type="entry name" value="NMU"/>
    <property type="match status" value="1"/>
</dbReference>
<name>A0A1S3KJH6_SALSA</name>
<reference evidence="3" key="1">
    <citation type="submission" date="2025-08" db="UniProtKB">
        <authorList>
            <consortium name="RefSeq"/>
        </authorList>
    </citation>
    <scope>IDENTIFICATION</scope>
</reference>
<evidence type="ECO:0000313" key="3">
    <source>
        <dbReference type="RefSeq" id="XP_013978474.1"/>
    </source>
</evidence>
<dbReference type="InterPro" id="IPR042384">
    <property type="entry name" value="NMU"/>
</dbReference>
<gene>
    <name evidence="3" type="primary">LOC106560273</name>
</gene>